<sequence length="695" mass="76232">MKNLHLMAKKNLNKKKVKDKKTVEKRGSIKRKLISSYILCTVVPLVAVNLFSASQSKVTVRDITSQMAIEMVKQTGANTSYYTESIESGMTRIIINDLNASTNNLVGEYAKIAIKPKNNANDLEKHNIIKSIVTQINYSVSLDKNIEDIALLMDDGTKILSGIKLKEEDVERFVGRDTTEEVNWEIIDTNNAKEVFAYKEVINIKTAKRVGLLVVKAKYDILEEKVNNINLFEGSNVSILNVDGQVICSNVDESIKEQVVAHIDLEAEEWSEEVNGNLVASAKTNNGWVIVAEIPQKMLTNRIDKVVNLIWLMVIIIGLVAITIGSTISKGIVNSVMQLKGLMKKAEEGDLTVFAKTKGNDEISELGNSFNHMIANIQQLLKQAKNTVEHSVEAAGILKRSSTTSIEGISQLTSSIGNIAEGSNSQTEDISNSVSVMEQLASSIQVVIENTNVLLQHTQGTRQIIEDASSNMTFLNTTVTSTHGVSAEISQSIMELSTLTKTIGEIMTFLDDISERTNLLALNASIEAARAGNVGRGFAVVADEVRNLATQSKDSSNHVKDALKGIEGKVAQTTHLVVKSNQLLEEQSVAVNKTYESLNLMINDLKEISVGLERVNSRIELMTQYKDEMIKKMENIACVNEGNAAAVEEVNALSEEQHSIVEQFASLANELLITISGLEESVATFVVSKNESEMK</sequence>
<dbReference type="AlphaFoldDB" id="F2JM55"/>
<protein>
    <submittedName>
        <fullName evidence="7">Methyl-accepting chemotaxis sensory transducer</fullName>
    </submittedName>
</protein>
<dbReference type="PROSITE" id="PS50111">
    <property type="entry name" value="CHEMOTAXIS_TRANSDUC_2"/>
    <property type="match status" value="1"/>
</dbReference>
<accession>F2JM55</accession>
<dbReference type="PANTHER" id="PTHR32089">
    <property type="entry name" value="METHYL-ACCEPTING CHEMOTAXIS PROTEIN MCPB"/>
    <property type="match status" value="1"/>
</dbReference>
<gene>
    <name evidence="7" type="ordered locus">Clole_0529</name>
</gene>
<dbReference type="PROSITE" id="PS50885">
    <property type="entry name" value="HAMP"/>
    <property type="match status" value="1"/>
</dbReference>
<dbReference type="RefSeq" id="WP_013655567.1">
    <property type="nucleotide sequence ID" value="NC_015275.1"/>
</dbReference>
<feature type="domain" description="Methyl-accepting transducer" evidence="5">
    <location>
        <begin position="401"/>
        <end position="637"/>
    </location>
</feature>
<evidence type="ECO:0000256" key="3">
    <source>
        <dbReference type="PROSITE-ProRule" id="PRU00284"/>
    </source>
</evidence>
<keyword evidence="1 3" id="KW-0807">Transducer</keyword>
<evidence type="ECO:0000256" key="1">
    <source>
        <dbReference type="ARBA" id="ARBA00023224"/>
    </source>
</evidence>
<keyword evidence="4" id="KW-0472">Membrane</keyword>
<dbReference type="InterPro" id="IPR003660">
    <property type="entry name" value="HAMP_dom"/>
</dbReference>
<evidence type="ECO:0000256" key="4">
    <source>
        <dbReference type="SAM" id="Phobius"/>
    </source>
</evidence>
<dbReference type="Gene3D" id="6.10.340.10">
    <property type="match status" value="1"/>
</dbReference>
<dbReference type="STRING" id="642492.Clole_0529"/>
<dbReference type="GO" id="GO:0007165">
    <property type="term" value="P:signal transduction"/>
    <property type="evidence" value="ECO:0007669"/>
    <property type="project" value="UniProtKB-KW"/>
</dbReference>
<evidence type="ECO:0000256" key="2">
    <source>
        <dbReference type="ARBA" id="ARBA00029447"/>
    </source>
</evidence>
<organism evidence="7 8">
    <name type="scientific">Cellulosilyticum lentocellum (strain ATCC 49066 / DSM 5427 / NCIMB 11756 / RHM5)</name>
    <name type="common">Clostridium lentocellum</name>
    <dbReference type="NCBI Taxonomy" id="642492"/>
    <lineage>
        <taxon>Bacteria</taxon>
        <taxon>Bacillati</taxon>
        <taxon>Bacillota</taxon>
        <taxon>Clostridia</taxon>
        <taxon>Lachnospirales</taxon>
        <taxon>Cellulosilyticaceae</taxon>
        <taxon>Cellulosilyticum</taxon>
    </lineage>
</organism>
<name>F2JM55_CELLD</name>
<keyword evidence="8" id="KW-1185">Reference proteome</keyword>
<evidence type="ECO:0000259" key="5">
    <source>
        <dbReference type="PROSITE" id="PS50111"/>
    </source>
</evidence>
<dbReference type="GO" id="GO:0016020">
    <property type="term" value="C:membrane"/>
    <property type="evidence" value="ECO:0007669"/>
    <property type="project" value="InterPro"/>
</dbReference>
<dbReference type="KEGG" id="cle:Clole_0529"/>
<evidence type="ECO:0000313" key="7">
    <source>
        <dbReference type="EMBL" id="ADZ82266.1"/>
    </source>
</evidence>
<proteinExistence type="inferred from homology"/>
<feature type="transmembrane region" description="Helical" evidence="4">
    <location>
        <begin position="309"/>
        <end position="333"/>
    </location>
</feature>
<reference evidence="7 8" key="1">
    <citation type="journal article" date="2011" name="J. Bacteriol.">
        <title>Complete genome sequence of the cellulose-degrading bacterium Cellulosilyticum lentocellum.</title>
        <authorList>
            <consortium name="US DOE Joint Genome Institute"/>
            <person name="Miller D.A."/>
            <person name="Suen G."/>
            <person name="Bruce D."/>
            <person name="Copeland A."/>
            <person name="Cheng J.F."/>
            <person name="Detter C."/>
            <person name="Goodwin L.A."/>
            <person name="Han C.S."/>
            <person name="Hauser L.J."/>
            <person name="Land M.L."/>
            <person name="Lapidus A."/>
            <person name="Lucas S."/>
            <person name="Meincke L."/>
            <person name="Pitluck S."/>
            <person name="Tapia R."/>
            <person name="Teshima H."/>
            <person name="Woyke T."/>
            <person name="Fox B.G."/>
            <person name="Angert E.R."/>
            <person name="Currie C.R."/>
        </authorList>
    </citation>
    <scope>NUCLEOTIDE SEQUENCE [LARGE SCALE GENOMIC DNA]</scope>
    <source>
        <strain evidence="8">ATCC 49066 / DSM 5427 / NCIMB 11756 / RHM5</strain>
    </source>
</reference>
<keyword evidence="4" id="KW-0812">Transmembrane</keyword>
<dbReference type="SMART" id="SM00304">
    <property type="entry name" value="HAMP"/>
    <property type="match status" value="2"/>
</dbReference>
<dbReference type="eggNOG" id="COG0840">
    <property type="taxonomic scope" value="Bacteria"/>
</dbReference>
<evidence type="ECO:0000313" key="8">
    <source>
        <dbReference type="Proteomes" id="UP000008467"/>
    </source>
</evidence>
<dbReference type="CDD" id="cd06225">
    <property type="entry name" value="HAMP"/>
    <property type="match status" value="1"/>
</dbReference>
<dbReference type="Proteomes" id="UP000008467">
    <property type="component" value="Chromosome"/>
</dbReference>
<keyword evidence="4" id="KW-1133">Transmembrane helix</keyword>
<comment type="similarity">
    <text evidence="2">Belongs to the methyl-accepting chemotaxis (MCP) protein family.</text>
</comment>
<dbReference type="PANTHER" id="PTHR32089:SF112">
    <property type="entry name" value="LYSOZYME-LIKE PROTEIN-RELATED"/>
    <property type="match status" value="1"/>
</dbReference>
<dbReference type="SMART" id="SM00283">
    <property type="entry name" value="MA"/>
    <property type="match status" value="1"/>
</dbReference>
<feature type="domain" description="HAMP" evidence="6">
    <location>
        <begin position="330"/>
        <end position="382"/>
    </location>
</feature>
<dbReference type="HOGENOM" id="CLU_000445_107_19_9"/>
<dbReference type="EMBL" id="CP002582">
    <property type="protein sequence ID" value="ADZ82266.1"/>
    <property type="molecule type" value="Genomic_DNA"/>
</dbReference>
<dbReference type="SUPFAM" id="SSF58104">
    <property type="entry name" value="Methyl-accepting chemotaxis protein (MCP) signaling domain"/>
    <property type="match status" value="1"/>
</dbReference>
<dbReference type="Pfam" id="PF00015">
    <property type="entry name" value="MCPsignal"/>
    <property type="match status" value="1"/>
</dbReference>
<dbReference type="Gene3D" id="1.10.287.950">
    <property type="entry name" value="Methyl-accepting chemotaxis protein"/>
    <property type="match status" value="1"/>
</dbReference>
<dbReference type="InterPro" id="IPR004089">
    <property type="entry name" value="MCPsignal_dom"/>
</dbReference>
<evidence type="ECO:0000259" key="6">
    <source>
        <dbReference type="PROSITE" id="PS50885"/>
    </source>
</evidence>
<dbReference type="Pfam" id="PF00672">
    <property type="entry name" value="HAMP"/>
    <property type="match status" value="1"/>
</dbReference>